<dbReference type="PANTHER" id="PTHR44757">
    <property type="entry name" value="DIGUANYLATE CYCLASE DGCP"/>
    <property type="match status" value="1"/>
</dbReference>
<evidence type="ECO:0008006" key="6">
    <source>
        <dbReference type="Google" id="ProtNLM"/>
    </source>
</evidence>
<feature type="domain" description="GGDEF" evidence="3">
    <location>
        <begin position="273"/>
        <end position="405"/>
    </location>
</feature>
<dbReference type="InterPro" id="IPR035919">
    <property type="entry name" value="EAL_sf"/>
</dbReference>
<dbReference type="SMART" id="SM00052">
    <property type="entry name" value="EAL"/>
    <property type="match status" value="1"/>
</dbReference>
<dbReference type="SMART" id="SM00267">
    <property type="entry name" value="GGDEF"/>
    <property type="match status" value="1"/>
</dbReference>
<dbReference type="SUPFAM" id="SSF141868">
    <property type="entry name" value="EAL domain-like"/>
    <property type="match status" value="1"/>
</dbReference>
<protein>
    <recommendedName>
        <fullName evidence="6">EAL domain-containing protein</fullName>
    </recommendedName>
</protein>
<feature type="transmembrane region" description="Helical" evidence="1">
    <location>
        <begin position="201"/>
        <end position="234"/>
    </location>
</feature>
<evidence type="ECO:0000259" key="3">
    <source>
        <dbReference type="PROSITE" id="PS50887"/>
    </source>
</evidence>
<feature type="transmembrane region" description="Helical" evidence="1">
    <location>
        <begin position="51"/>
        <end position="69"/>
    </location>
</feature>
<accession>A0A8J3Q858</accession>
<dbReference type="PROSITE" id="PS50883">
    <property type="entry name" value="EAL"/>
    <property type="match status" value="1"/>
</dbReference>
<feature type="transmembrane region" description="Helical" evidence="1">
    <location>
        <begin position="120"/>
        <end position="138"/>
    </location>
</feature>
<keyword evidence="1" id="KW-0812">Transmembrane</keyword>
<dbReference type="Proteomes" id="UP000612899">
    <property type="component" value="Unassembled WGS sequence"/>
</dbReference>
<comment type="caution">
    <text evidence="4">The sequence shown here is derived from an EMBL/GenBank/DDBJ whole genome shotgun (WGS) entry which is preliminary data.</text>
</comment>
<dbReference type="InterPro" id="IPR001633">
    <property type="entry name" value="EAL_dom"/>
</dbReference>
<sequence>MEAIVVALTLRATRSSRPPWMAIYSGLVGLVAVVMFIATAEQIPHTVSLPAFWLMTGLALVAAALAFVTTDIRGASVVLCPVLCFSFATVLCWGLAPAILMQTLATAVVGLRLRDSAKHIGFIAAQYAVAFTAAYVVVQIGDPKPFATTTVVERLSDTATVILAAAAFLAVFLAQTIITARLTSPGFQWQKVRASLAHQALFLASLLLLSPVLAVAAHVNVFFVLLIILPLYAVQKMARLSAERDRAAWADPLTGLANRRGLQARFDDLRAGKPMALLMLDLDRFKHVNDALGHDVGDRLLVAIAQRLTRQTPAGGTVGRLGGDEFAILVPGVRDAEEAHEVARTVLAALAQPVRLDELDIDVTASAGVAVHPDQGTDFATLMRHADVALYEAKRRGDSAASYDPCVDLNSPQRLGLLADFRRALESPGDEIALHYQPQVALDSGELVGVEALLRWTHPTRGLISTPEVLQVAEHTSVMHLLTVRVIDDVVAQLAAWRAQNLRLRVSINISARDLYSGEVVEHLATRLREYDVPPDQIQVEITESALMGDPVRAYSTVMKIVGIGVAVSLDDFGTGYSSLQHLRKLPLAEIKVDRSFVAGMADNSDDAAIVRSTVELAASLGLRSVAEGVENEYTWGMLAQTHCSLAQGWSVARPMPGAELARWHTNRLHARASQAQLTL</sequence>
<evidence type="ECO:0000259" key="2">
    <source>
        <dbReference type="PROSITE" id="PS50883"/>
    </source>
</evidence>
<feature type="transmembrane region" description="Helical" evidence="1">
    <location>
        <begin position="158"/>
        <end position="180"/>
    </location>
</feature>
<dbReference type="AlphaFoldDB" id="A0A8J3Q858"/>
<evidence type="ECO:0000256" key="1">
    <source>
        <dbReference type="SAM" id="Phobius"/>
    </source>
</evidence>
<dbReference type="NCBIfam" id="TIGR00254">
    <property type="entry name" value="GGDEF"/>
    <property type="match status" value="1"/>
</dbReference>
<dbReference type="EMBL" id="BONY01000020">
    <property type="protein sequence ID" value="GIH05625.1"/>
    <property type="molecule type" value="Genomic_DNA"/>
</dbReference>
<feature type="transmembrane region" description="Helical" evidence="1">
    <location>
        <begin position="75"/>
        <end position="100"/>
    </location>
</feature>
<feature type="transmembrane region" description="Helical" evidence="1">
    <location>
        <begin position="20"/>
        <end position="39"/>
    </location>
</feature>
<dbReference type="Gene3D" id="3.30.70.270">
    <property type="match status" value="1"/>
</dbReference>
<dbReference type="InterPro" id="IPR043128">
    <property type="entry name" value="Rev_trsase/Diguanyl_cyclase"/>
</dbReference>
<proteinExistence type="predicted"/>
<keyword evidence="5" id="KW-1185">Reference proteome</keyword>
<evidence type="ECO:0000313" key="4">
    <source>
        <dbReference type="EMBL" id="GIH05625.1"/>
    </source>
</evidence>
<name>A0A8J3Q858_9ACTN</name>
<evidence type="ECO:0000313" key="5">
    <source>
        <dbReference type="Proteomes" id="UP000612899"/>
    </source>
</evidence>
<dbReference type="SUPFAM" id="SSF55073">
    <property type="entry name" value="Nucleotide cyclase"/>
    <property type="match status" value="1"/>
</dbReference>
<dbReference type="InterPro" id="IPR052155">
    <property type="entry name" value="Biofilm_reg_signaling"/>
</dbReference>
<organism evidence="4 5">
    <name type="scientific">Rhizocola hellebori</name>
    <dbReference type="NCBI Taxonomy" id="1392758"/>
    <lineage>
        <taxon>Bacteria</taxon>
        <taxon>Bacillati</taxon>
        <taxon>Actinomycetota</taxon>
        <taxon>Actinomycetes</taxon>
        <taxon>Micromonosporales</taxon>
        <taxon>Micromonosporaceae</taxon>
        <taxon>Rhizocola</taxon>
    </lineage>
</organism>
<dbReference type="Gene3D" id="3.20.20.450">
    <property type="entry name" value="EAL domain"/>
    <property type="match status" value="1"/>
</dbReference>
<dbReference type="Pfam" id="PF00563">
    <property type="entry name" value="EAL"/>
    <property type="match status" value="1"/>
</dbReference>
<dbReference type="CDD" id="cd01948">
    <property type="entry name" value="EAL"/>
    <property type="match status" value="1"/>
</dbReference>
<dbReference type="PANTHER" id="PTHR44757:SF2">
    <property type="entry name" value="BIOFILM ARCHITECTURE MAINTENANCE PROTEIN MBAA"/>
    <property type="match status" value="1"/>
</dbReference>
<dbReference type="InterPro" id="IPR029787">
    <property type="entry name" value="Nucleotide_cyclase"/>
</dbReference>
<feature type="domain" description="EAL" evidence="2">
    <location>
        <begin position="414"/>
        <end position="669"/>
    </location>
</feature>
<dbReference type="Pfam" id="PF00990">
    <property type="entry name" value="GGDEF"/>
    <property type="match status" value="1"/>
</dbReference>
<dbReference type="CDD" id="cd01949">
    <property type="entry name" value="GGDEF"/>
    <property type="match status" value="1"/>
</dbReference>
<reference evidence="4" key="1">
    <citation type="submission" date="2021-01" db="EMBL/GenBank/DDBJ databases">
        <title>Whole genome shotgun sequence of Rhizocola hellebori NBRC 109834.</title>
        <authorList>
            <person name="Komaki H."/>
            <person name="Tamura T."/>
        </authorList>
    </citation>
    <scope>NUCLEOTIDE SEQUENCE</scope>
    <source>
        <strain evidence="4">NBRC 109834</strain>
    </source>
</reference>
<gene>
    <name evidence="4" type="ORF">Rhe02_36920</name>
</gene>
<dbReference type="InterPro" id="IPR000160">
    <property type="entry name" value="GGDEF_dom"/>
</dbReference>
<dbReference type="PROSITE" id="PS50887">
    <property type="entry name" value="GGDEF"/>
    <property type="match status" value="1"/>
</dbReference>
<keyword evidence="1" id="KW-0472">Membrane</keyword>
<keyword evidence="1" id="KW-1133">Transmembrane helix</keyword>